<name>A0AAW1THY1_9CUCU</name>
<evidence type="ECO:0000313" key="2">
    <source>
        <dbReference type="Proteomes" id="UP001431783"/>
    </source>
</evidence>
<dbReference type="Proteomes" id="UP001431783">
    <property type="component" value="Unassembled WGS sequence"/>
</dbReference>
<sequence>MPSEEDLDARVAEMVYEQTIRLPGEFLTPESPEVDNDASSQFIEELRFYIREFRATSRSTRDKKR</sequence>
<keyword evidence="2" id="KW-1185">Reference proteome</keyword>
<dbReference type="AlphaFoldDB" id="A0AAW1THY1"/>
<dbReference type="EMBL" id="JARQZJ010000002">
    <property type="protein sequence ID" value="KAK9870056.1"/>
    <property type="molecule type" value="Genomic_DNA"/>
</dbReference>
<reference evidence="1 2" key="1">
    <citation type="submission" date="2023-03" db="EMBL/GenBank/DDBJ databases">
        <title>Genome insight into feeding habits of ladybird beetles.</title>
        <authorList>
            <person name="Li H.-S."/>
            <person name="Huang Y.-H."/>
            <person name="Pang H."/>
        </authorList>
    </citation>
    <scope>NUCLEOTIDE SEQUENCE [LARGE SCALE GENOMIC DNA]</scope>
    <source>
        <strain evidence="1">SYSU_2023b</strain>
        <tissue evidence="1">Whole body</tissue>
    </source>
</reference>
<comment type="caution">
    <text evidence="1">The sequence shown here is derived from an EMBL/GenBank/DDBJ whole genome shotgun (WGS) entry which is preliminary data.</text>
</comment>
<accession>A0AAW1THY1</accession>
<evidence type="ECO:0000313" key="1">
    <source>
        <dbReference type="EMBL" id="KAK9870056.1"/>
    </source>
</evidence>
<proteinExistence type="predicted"/>
<feature type="non-terminal residue" evidence="1">
    <location>
        <position position="65"/>
    </location>
</feature>
<protein>
    <submittedName>
        <fullName evidence="1">Uncharacterized protein</fullName>
    </submittedName>
</protein>
<gene>
    <name evidence="1" type="ORF">WA026_006150</name>
</gene>
<organism evidence="1 2">
    <name type="scientific">Henosepilachna vigintioctopunctata</name>
    <dbReference type="NCBI Taxonomy" id="420089"/>
    <lineage>
        <taxon>Eukaryota</taxon>
        <taxon>Metazoa</taxon>
        <taxon>Ecdysozoa</taxon>
        <taxon>Arthropoda</taxon>
        <taxon>Hexapoda</taxon>
        <taxon>Insecta</taxon>
        <taxon>Pterygota</taxon>
        <taxon>Neoptera</taxon>
        <taxon>Endopterygota</taxon>
        <taxon>Coleoptera</taxon>
        <taxon>Polyphaga</taxon>
        <taxon>Cucujiformia</taxon>
        <taxon>Coccinelloidea</taxon>
        <taxon>Coccinellidae</taxon>
        <taxon>Epilachninae</taxon>
        <taxon>Epilachnini</taxon>
        <taxon>Henosepilachna</taxon>
    </lineage>
</organism>